<keyword evidence="2" id="KW-1185">Reference proteome</keyword>
<evidence type="ECO:0000313" key="1">
    <source>
        <dbReference type="EMBL" id="ESK84946.1"/>
    </source>
</evidence>
<dbReference type="HOGENOM" id="CLU_1402783_0_0_1"/>
<dbReference type="KEGG" id="mrr:Moror_9228"/>
<gene>
    <name evidence="1" type="ORF">Moror_9228</name>
</gene>
<reference evidence="1 2" key="1">
    <citation type="journal article" date="2014" name="BMC Genomics">
        <title>Genome and secretome analysis of the hemibiotrophic fungal pathogen, Moniliophthora roreri, which causes frosty pod rot disease of cacao: mechanisms of the biotrophic and necrotrophic phases.</title>
        <authorList>
            <person name="Meinhardt L.W."/>
            <person name="Costa G.G.L."/>
            <person name="Thomazella D.P.T."/>
            <person name="Teixeira P.J.P.L."/>
            <person name="Carazzolle M.F."/>
            <person name="Schuster S.C."/>
            <person name="Carlson J.E."/>
            <person name="Guiltinan M.J."/>
            <person name="Mieczkowski P."/>
            <person name="Farmer A."/>
            <person name="Ramaraj T."/>
            <person name="Crozier J."/>
            <person name="Davis R.E."/>
            <person name="Shao J."/>
            <person name="Melnick R.L."/>
            <person name="Pereira G.A.G."/>
            <person name="Bailey B.A."/>
        </authorList>
    </citation>
    <scope>NUCLEOTIDE SEQUENCE [LARGE SCALE GENOMIC DNA]</scope>
    <source>
        <strain evidence="1 2">MCA 2997</strain>
    </source>
</reference>
<dbReference type="Proteomes" id="UP000017559">
    <property type="component" value="Unassembled WGS sequence"/>
</dbReference>
<protein>
    <submittedName>
        <fullName evidence="1">Uncharacterized protein</fullName>
    </submittedName>
</protein>
<sequence>MHLPWSVTFSTYPTSLNLGSRIRLDWNLLGCVDNFFFGRTGSRTLLFLTQGYQSSRLPPVPDAALKVQQECCARLGLTNDIPLGGFLTPVLQKGCHRSHLKQDSTMRFTLTVTVAFLLCGIQVAQAAPGTARDLVSRDEPPVCSRLLAACMSKCQTPYATLCSPDACETYCHFHSDEQVPRRNGIVVFFGGCEE</sequence>
<evidence type="ECO:0000313" key="2">
    <source>
        <dbReference type="Proteomes" id="UP000017559"/>
    </source>
</evidence>
<organism evidence="1 2">
    <name type="scientific">Moniliophthora roreri (strain MCA 2997)</name>
    <name type="common">Cocoa frosty pod rot fungus</name>
    <name type="synonym">Crinipellis roreri</name>
    <dbReference type="NCBI Taxonomy" id="1381753"/>
    <lineage>
        <taxon>Eukaryota</taxon>
        <taxon>Fungi</taxon>
        <taxon>Dikarya</taxon>
        <taxon>Basidiomycota</taxon>
        <taxon>Agaricomycotina</taxon>
        <taxon>Agaricomycetes</taxon>
        <taxon>Agaricomycetidae</taxon>
        <taxon>Agaricales</taxon>
        <taxon>Marasmiineae</taxon>
        <taxon>Marasmiaceae</taxon>
        <taxon>Moniliophthora</taxon>
    </lineage>
</organism>
<proteinExistence type="predicted"/>
<accession>V2WWM5</accession>
<name>V2WWM5_MONRO</name>
<comment type="caution">
    <text evidence="1">The sequence shown here is derived from an EMBL/GenBank/DDBJ whole genome shotgun (WGS) entry which is preliminary data.</text>
</comment>
<dbReference type="EMBL" id="AWSO01001184">
    <property type="protein sequence ID" value="ESK84946.1"/>
    <property type="molecule type" value="Genomic_DNA"/>
</dbReference>
<dbReference type="AlphaFoldDB" id="V2WWM5"/>